<dbReference type="InterPro" id="IPR020828">
    <property type="entry name" value="GlycerAld_3-P_DH_NAD(P)-bd"/>
</dbReference>
<feature type="domain" description="Glyceraldehyde 3-phosphate dehydrogenase NAD(P) binding" evidence="7">
    <location>
        <begin position="2"/>
        <end position="153"/>
    </location>
</feature>
<evidence type="ECO:0000313" key="9">
    <source>
        <dbReference type="Proteomes" id="UP000774000"/>
    </source>
</evidence>
<dbReference type="InterPro" id="IPR006424">
    <property type="entry name" value="Glyceraldehyde-3-P_DH_1"/>
</dbReference>
<dbReference type="InterPro" id="IPR020829">
    <property type="entry name" value="GlycerAld_3-P_DH_cat"/>
</dbReference>
<gene>
    <name evidence="8" type="ORF">JOC47_001659</name>
</gene>
<keyword evidence="4" id="KW-0547">Nucleotide-binding</keyword>
<feature type="site" description="Activates thiol group during catalysis" evidence="5">
    <location>
        <position position="180"/>
    </location>
</feature>
<dbReference type="SUPFAM" id="SSF55347">
    <property type="entry name" value="Glyceraldehyde-3-phosphate dehydrogenase-like, C-terminal domain"/>
    <property type="match status" value="1"/>
</dbReference>
<feature type="binding site" evidence="4">
    <location>
        <position position="316"/>
    </location>
    <ligand>
        <name>NAD(+)</name>
        <dbReference type="ChEBI" id="CHEBI:57540"/>
    </ligand>
</feature>
<keyword evidence="2 8" id="KW-0560">Oxidoreductase</keyword>
<dbReference type="EC" id="1.2.1.12" evidence="8"/>
<dbReference type="GO" id="GO:0006006">
    <property type="term" value="P:glucose metabolic process"/>
    <property type="evidence" value="ECO:0007669"/>
    <property type="project" value="InterPro"/>
</dbReference>
<dbReference type="SMART" id="SM00846">
    <property type="entry name" value="Gp_dh_N"/>
    <property type="match status" value="1"/>
</dbReference>
<dbReference type="Gene3D" id="3.30.360.10">
    <property type="entry name" value="Dihydrodipicolinate Reductase, domain 2"/>
    <property type="match status" value="1"/>
</dbReference>
<evidence type="ECO:0000256" key="2">
    <source>
        <dbReference type="ARBA" id="ARBA00023002"/>
    </source>
</evidence>
<dbReference type="Pfam" id="PF00044">
    <property type="entry name" value="Gp_dh_N"/>
    <property type="match status" value="1"/>
</dbReference>
<dbReference type="GO" id="GO:0004365">
    <property type="term" value="F:glyceraldehyde-3-phosphate dehydrogenase (NAD+) (phosphorylating) activity"/>
    <property type="evidence" value="ECO:0007669"/>
    <property type="project" value="UniProtKB-EC"/>
</dbReference>
<proteinExistence type="inferred from homology"/>
<dbReference type="InterPro" id="IPR036291">
    <property type="entry name" value="NAD(P)-bd_dom_sf"/>
</dbReference>
<feature type="binding site" evidence="4">
    <location>
        <begin position="11"/>
        <end position="12"/>
    </location>
    <ligand>
        <name>NAD(+)</name>
        <dbReference type="ChEBI" id="CHEBI:57540"/>
    </ligand>
</feature>
<evidence type="ECO:0000259" key="7">
    <source>
        <dbReference type="SMART" id="SM00846"/>
    </source>
</evidence>
<evidence type="ECO:0000256" key="1">
    <source>
        <dbReference type="ARBA" id="ARBA00007406"/>
    </source>
</evidence>
<evidence type="ECO:0000256" key="3">
    <source>
        <dbReference type="PIRSR" id="PIRSR000149-1"/>
    </source>
</evidence>
<accession>A0A939BPG4</accession>
<name>A0A939BPG4_9FIRM</name>
<dbReference type="PRINTS" id="PR00078">
    <property type="entry name" value="G3PDHDRGNASE"/>
</dbReference>
<dbReference type="AlphaFoldDB" id="A0A939BPG4"/>
<dbReference type="PIRSF" id="PIRSF000149">
    <property type="entry name" value="GAP_DH"/>
    <property type="match status" value="1"/>
</dbReference>
<dbReference type="Pfam" id="PF02800">
    <property type="entry name" value="Gp_dh_C"/>
    <property type="match status" value="1"/>
</dbReference>
<keyword evidence="9" id="KW-1185">Reference proteome</keyword>
<dbReference type="GO" id="GO:0051287">
    <property type="term" value="F:NAD binding"/>
    <property type="evidence" value="ECO:0007669"/>
    <property type="project" value="InterPro"/>
</dbReference>
<dbReference type="InterPro" id="IPR020831">
    <property type="entry name" value="GlycerAld/Erythrose_P_DH"/>
</dbReference>
<feature type="binding site" evidence="4">
    <location>
        <position position="35"/>
    </location>
    <ligand>
        <name>NAD(+)</name>
        <dbReference type="ChEBI" id="CHEBI:57540"/>
    </ligand>
</feature>
<dbReference type="FunFam" id="3.40.50.720:FF:000001">
    <property type="entry name" value="Glyceraldehyde-3-phosphate dehydrogenase"/>
    <property type="match status" value="1"/>
</dbReference>
<reference evidence="8" key="1">
    <citation type="submission" date="2021-01" db="EMBL/GenBank/DDBJ databases">
        <title>Genomic Encyclopedia of Type Strains, Phase IV (KMG-IV): sequencing the most valuable type-strain genomes for metagenomic binning, comparative biology and taxonomic classification.</title>
        <authorList>
            <person name="Goeker M."/>
        </authorList>
    </citation>
    <scope>NUCLEOTIDE SEQUENCE</scope>
    <source>
        <strain evidence="8">DSM 23230</strain>
    </source>
</reference>
<evidence type="ECO:0000313" key="8">
    <source>
        <dbReference type="EMBL" id="MBM7556808.1"/>
    </source>
</evidence>
<evidence type="ECO:0000256" key="6">
    <source>
        <dbReference type="RuleBase" id="RU000397"/>
    </source>
</evidence>
<keyword evidence="4" id="KW-0520">NAD</keyword>
<feature type="binding site" evidence="4">
    <location>
        <position position="121"/>
    </location>
    <ligand>
        <name>NAD(+)</name>
        <dbReference type="ChEBI" id="CHEBI:57540"/>
    </ligand>
</feature>
<dbReference type="CDD" id="cd05214">
    <property type="entry name" value="GAPDH_I_N"/>
    <property type="match status" value="1"/>
</dbReference>
<comment type="caution">
    <text evidence="8">The sequence shown here is derived from an EMBL/GenBank/DDBJ whole genome shotgun (WGS) entry which is preliminary data.</text>
</comment>
<dbReference type="Proteomes" id="UP000774000">
    <property type="component" value="Unassembled WGS sequence"/>
</dbReference>
<comment type="similarity">
    <text evidence="1 6">Belongs to the glyceraldehyde-3-phosphate dehydrogenase family.</text>
</comment>
<dbReference type="FunFam" id="3.30.360.10:FF:000002">
    <property type="entry name" value="Glyceraldehyde-3-phosphate dehydrogenase"/>
    <property type="match status" value="1"/>
</dbReference>
<dbReference type="PANTHER" id="PTHR43148">
    <property type="entry name" value="GLYCERALDEHYDE-3-PHOSPHATE DEHYDROGENASE 2"/>
    <property type="match status" value="1"/>
</dbReference>
<evidence type="ECO:0000256" key="4">
    <source>
        <dbReference type="PIRSR" id="PIRSR000149-3"/>
    </source>
</evidence>
<dbReference type="GO" id="GO:0050661">
    <property type="term" value="F:NADP binding"/>
    <property type="evidence" value="ECO:0007669"/>
    <property type="project" value="InterPro"/>
</dbReference>
<dbReference type="SUPFAM" id="SSF51735">
    <property type="entry name" value="NAD(P)-binding Rossmann-fold domains"/>
    <property type="match status" value="1"/>
</dbReference>
<dbReference type="NCBIfam" id="TIGR01534">
    <property type="entry name" value="GAPDH-I"/>
    <property type="match status" value="1"/>
</dbReference>
<dbReference type="CDD" id="cd18126">
    <property type="entry name" value="GAPDH_I_C"/>
    <property type="match status" value="1"/>
</dbReference>
<evidence type="ECO:0000256" key="5">
    <source>
        <dbReference type="PIRSR" id="PIRSR000149-4"/>
    </source>
</evidence>
<dbReference type="Gene3D" id="3.40.50.720">
    <property type="entry name" value="NAD(P)-binding Rossmann-like Domain"/>
    <property type="match status" value="1"/>
</dbReference>
<feature type="active site" description="Nucleophile" evidence="3">
    <location>
        <position position="153"/>
    </location>
</feature>
<dbReference type="RefSeq" id="WP_204701583.1">
    <property type="nucleotide sequence ID" value="NZ_JAFBDQ010000007.1"/>
</dbReference>
<dbReference type="EMBL" id="JAFBDQ010000007">
    <property type="protein sequence ID" value="MBM7556808.1"/>
    <property type="molecule type" value="Genomic_DNA"/>
</dbReference>
<sequence>MAKVAINGFGRIGRGFLRLLEGRGVEDLEVVGINDLVDVENLAYLLRYDSVHGQFDGEVEVKDGNLVVNGKEIAISKVKDPAELPWDELDVDLVIESTGVFRYKEQLEQHLEAGADKVLLTVPAKDEIDAEIVLGANDDELSDDDKIVSNASCSTNALSPLVKALNDEFGLKQGIITTVHGYTASQSVLDSPASKIRRGRTAAENIIPTTTGSAIATTRVLPELEGKIDGMALRVPVPDGSCIDGVFALEQDVTVEEVNQMFKEKAEGEMEGVLGYTEEPLVSRDIMGQFESTKVDGDSTMVVNGNMVKLISWYDNELSYTHRVIDLALRMV</sequence>
<protein>
    <submittedName>
        <fullName evidence="8">Glyceraldehyde 3-phosphate dehydrogenase</fullName>
        <ecNumber evidence="8">1.2.1.12</ecNumber>
    </submittedName>
</protein>
<organism evidence="8 9">
    <name type="scientific">Halanaerobacter jeridensis</name>
    <dbReference type="NCBI Taxonomy" id="706427"/>
    <lineage>
        <taxon>Bacteria</taxon>
        <taxon>Bacillati</taxon>
        <taxon>Bacillota</taxon>
        <taxon>Clostridia</taxon>
        <taxon>Halanaerobiales</taxon>
        <taxon>Halobacteroidaceae</taxon>
        <taxon>Halanaerobacter</taxon>
    </lineage>
</organism>